<dbReference type="EMBL" id="JANCLT010000003">
    <property type="protein sequence ID" value="MCP8968229.1"/>
    <property type="molecule type" value="Genomic_DNA"/>
</dbReference>
<keyword evidence="3" id="KW-1185">Reference proteome</keyword>
<name>A0AA42BQA0_9BACI</name>
<dbReference type="InterPro" id="IPR016181">
    <property type="entry name" value="Acyl_CoA_acyltransferase"/>
</dbReference>
<dbReference type="Pfam" id="PF13302">
    <property type="entry name" value="Acetyltransf_3"/>
    <property type="match status" value="1"/>
</dbReference>
<proteinExistence type="predicted"/>
<feature type="domain" description="N-acetyltransferase" evidence="1">
    <location>
        <begin position="10"/>
        <end position="176"/>
    </location>
</feature>
<dbReference type="RefSeq" id="WP_254758147.1">
    <property type="nucleotide sequence ID" value="NZ_JANCLT010000003.1"/>
</dbReference>
<dbReference type="GO" id="GO:1990189">
    <property type="term" value="F:protein N-terminal-serine acetyltransferase activity"/>
    <property type="evidence" value="ECO:0007669"/>
    <property type="project" value="TreeGrafter"/>
</dbReference>
<evidence type="ECO:0000259" key="1">
    <source>
        <dbReference type="PROSITE" id="PS51186"/>
    </source>
</evidence>
<dbReference type="Gene3D" id="3.40.630.30">
    <property type="match status" value="1"/>
</dbReference>
<dbReference type="GO" id="GO:0008999">
    <property type="term" value="F:protein-N-terminal-alanine acetyltransferase activity"/>
    <property type="evidence" value="ECO:0007669"/>
    <property type="project" value="TreeGrafter"/>
</dbReference>
<dbReference type="PANTHER" id="PTHR43441">
    <property type="entry name" value="RIBOSOMAL-PROTEIN-SERINE ACETYLTRANSFERASE"/>
    <property type="match status" value="1"/>
</dbReference>
<comment type="caution">
    <text evidence="2">The sequence shown here is derived from an EMBL/GenBank/DDBJ whole genome shotgun (WGS) entry which is preliminary data.</text>
</comment>
<dbReference type="SUPFAM" id="SSF55729">
    <property type="entry name" value="Acyl-CoA N-acyltransferases (Nat)"/>
    <property type="match status" value="1"/>
</dbReference>
<dbReference type="AlphaFoldDB" id="A0AA42BQA0"/>
<gene>
    <name evidence="2" type="ORF">NK662_06710</name>
</gene>
<accession>A0AA42BQA0</accession>
<evidence type="ECO:0000313" key="3">
    <source>
        <dbReference type="Proteomes" id="UP001156102"/>
    </source>
</evidence>
<sequence>MFTYQLDEHSELRLLGIQHAEELYALTDSCRTYLREWLPWVDATKSVEDSRSFIQMTLEQYARSDGFRAGIWHKGQLAGCIGFHGINRNNSSTSIGYWLGEDFQGNGLMAKACAALIHHAFTELGLNRVEIRAAVENRKSRAVPLRLGFTEEGCIRHNERLHGRYVDHVVYGLLREEWQG</sequence>
<protein>
    <submittedName>
        <fullName evidence="2">GNAT family N-acetyltransferase</fullName>
    </submittedName>
</protein>
<reference evidence="2" key="1">
    <citation type="submission" date="2022-07" db="EMBL/GenBank/DDBJ databases">
        <authorList>
            <person name="Li W.-J."/>
            <person name="Deng Q.-Q."/>
        </authorList>
    </citation>
    <scope>NUCLEOTIDE SEQUENCE</scope>
    <source>
        <strain evidence="2">SYSU M60031</strain>
    </source>
</reference>
<dbReference type="InterPro" id="IPR051908">
    <property type="entry name" value="Ribosomal_N-acetyltransferase"/>
</dbReference>
<dbReference type="PROSITE" id="PS51186">
    <property type="entry name" value="GNAT"/>
    <property type="match status" value="1"/>
</dbReference>
<dbReference type="Proteomes" id="UP001156102">
    <property type="component" value="Unassembled WGS sequence"/>
</dbReference>
<dbReference type="PANTHER" id="PTHR43441:SF12">
    <property type="entry name" value="RIBOSOMAL N-ACETYLTRANSFERASE YDAF-RELATED"/>
    <property type="match status" value="1"/>
</dbReference>
<dbReference type="InterPro" id="IPR000182">
    <property type="entry name" value="GNAT_dom"/>
</dbReference>
<dbReference type="GO" id="GO:0005737">
    <property type="term" value="C:cytoplasm"/>
    <property type="evidence" value="ECO:0007669"/>
    <property type="project" value="TreeGrafter"/>
</dbReference>
<organism evidence="2 3">
    <name type="scientific">Ectobacillus ponti</name>
    <dbReference type="NCBI Taxonomy" id="2961894"/>
    <lineage>
        <taxon>Bacteria</taxon>
        <taxon>Bacillati</taxon>
        <taxon>Bacillota</taxon>
        <taxon>Bacilli</taxon>
        <taxon>Bacillales</taxon>
        <taxon>Bacillaceae</taxon>
        <taxon>Ectobacillus</taxon>
    </lineage>
</organism>
<evidence type="ECO:0000313" key="2">
    <source>
        <dbReference type="EMBL" id="MCP8968229.1"/>
    </source>
</evidence>